<proteinExistence type="predicted"/>
<keyword evidence="2 6" id="KW-0732">Signal</keyword>
<organism evidence="8 9">
    <name type="scientific">Motilimonas cestriensis</name>
    <dbReference type="NCBI Taxonomy" id="2742685"/>
    <lineage>
        <taxon>Bacteria</taxon>
        <taxon>Pseudomonadati</taxon>
        <taxon>Pseudomonadota</taxon>
        <taxon>Gammaproteobacteria</taxon>
        <taxon>Alteromonadales</taxon>
        <taxon>Alteromonadales genera incertae sedis</taxon>
        <taxon>Motilimonas</taxon>
    </lineage>
</organism>
<dbReference type="PIRSF" id="PIRSF002859">
    <property type="entry name" value="Lipo_traT"/>
    <property type="match status" value="1"/>
</dbReference>
<reference evidence="8 9" key="1">
    <citation type="journal article" date="2022" name="Environ. Microbiol. Rep.">
        <title>Eco-phylogenetic analyses reveal divergent evolution of vitamin B12 metabolism in the marine bacterial family 'Psychromonadaceae'.</title>
        <authorList>
            <person name="Jin X."/>
            <person name="Yang Y."/>
            <person name="Cao H."/>
            <person name="Gao B."/>
            <person name="Zhao Z."/>
        </authorList>
    </citation>
    <scope>NUCLEOTIDE SEQUENCE [LARGE SCALE GENOMIC DNA]</scope>
    <source>
        <strain evidence="8 9">MKS20</strain>
    </source>
</reference>
<feature type="chain" id="PRO_5045016437" evidence="6">
    <location>
        <begin position="24"/>
        <end position="258"/>
    </location>
</feature>
<dbReference type="RefSeq" id="WP_233054317.1">
    <property type="nucleotide sequence ID" value="NZ_JAIMJA010000023.1"/>
</dbReference>
<evidence type="ECO:0000313" key="8">
    <source>
        <dbReference type="EMBL" id="MCE2596689.1"/>
    </source>
</evidence>
<keyword evidence="3 6" id="KW-0472">Membrane</keyword>
<evidence type="ECO:0000256" key="7">
    <source>
        <dbReference type="SAM" id="MobiDB-lite"/>
    </source>
</evidence>
<keyword evidence="6" id="KW-0998">Cell outer membrane</keyword>
<dbReference type="InterPro" id="IPR008874">
    <property type="entry name" value="TraT_complement-R"/>
</dbReference>
<keyword evidence="9" id="KW-1185">Reference proteome</keyword>
<dbReference type="Pfam" id="PF05818">
    <property type="entry name" value="TraT"/>
    <property type="match status" value="1"/>
</dbReference>
<sequence>MKCKLLKFAPVLALSTILLGCSAAQTAMKKSELSIDSQTSFSVVLEPVAPSKRIVYAKVRDLSGNSMRKDMQRQLESLFINEGFVVTNDPDKANMMITASIIAAEKATAADANRYLHSGYKGGAEGALAAGSVSAIAGGSGSGVATAAVAGAAIGFLADTLVEDVYYTFVMDVQLRERPLDGDVISNATKNNSSKRVTSKNTSTSSNSNSSVTRGDNFKWIVYETRIVTTANKMNLEITEAIPAVQSRTAETLTEMML</sequence>
<evidence type="ECO:0000256" key="5">
    <source>
        <dbReference type="ARBA" id="ARBA00023288"/>
    </source>
</evidence>
<gene>
    <name evidence="8" type="ORF">K6Y31_18020</name>
</gene>
<dbReference type="Proteomes" id="UP001201273">
    <property type="component" value="Unassembled WGS sequence"/>
</dbReference>
<keyword evidence="5" id="KW-0449">Lipoprotein</keyword>
<comment type="caution">
    <text evidence="8">The sequence shown here is derived from an EMBL/GenBank/DDBJ whole genome shotgun (WGS) entry which is preliminary data.</text>
</comment>
<evidence type="ECO:0000256" key="4">
    <source>
        <dbReference type="ARBA" id="ARBA00023139"/>
    </source>
</evidence>
<feature type="region of interest" description="Disordered" evidence="7">
    <location>
        <begin position="186"/>
        <end position="212"/>
    </location>
</feature>
<evidence type="ECO:0000256" key="6">
    <source>
        <dbReference type="PIRNR" id="PIRNR002859"/>
    </source>
</evidence>
<dbReference type="PROSITE" id="PS51257">
    <property type="entry name" value="PROKAR_LIPOPROTEIN"/>
    <property type="match status" value="1"/>
</dbReference>
<feature type="compositionally biased region" description="Low complexity" evidence="7">
    <location>
        <begin position="189"/>
        <end position="212"/>
    </location>
</feature>
<comment type="subcellular location">
    <subcellularLocation>
        <location evidence="1">Cell outer membrane</location>
        <topology evidence="1">Lipid-anchor</topology>
    </subcellularLocation>
</comment>
<evidence type="ECO:0000256" key="2">
    <source>
        <dbReference type="ARBA" id="ARBA00022729"/>
    </source>
</evidence>
<name>A0ABS8WGG3_9GAMM</name>
<accession>A0ABS8WGG3</accession>
<evidence type="ECO:0000256" key="3">
    <source>
        <dbReference type="ARBA" id="ARBA00023136"/>
    </source>
</evidence>
<feature type="signal peptide" evidence="6">
    <location>
        <begin position="1"/>
        <end position="23"/>
    </location>
</feature>
<dbReference type="EMBL" id="JAIMJA010000023">
    <property type="protein sequence ID" value="MCE2596689.1"/>
    <property type="molecule type" value="Genomic_DNA"/>
</dbReference>
<evidence type="ECO:0000256" key="1">
    <source>
        <dbReference type="ARBA" id="ARBA00004459"/>
    </source>
</evidence>
<keyword evidence="4" id="KW-0564">Palmitate</keyword>
<protein>
    <submittedName>
        <fullName evidence="8">Complement resistance protein TraT</fullName>
    </submittedName>
</protein>
<evidence type="ECO:0000313" key="9">
    <source>
        <dbReference type="Proteomes" id="UP001201273"/>
    </source>
</evidence>